<evidence type="ECO:0008006" key="3">
    <source>
        <dbReference type="Google" id="ProtNLM"/>
    </source>
</evidence>
<name>A0A4Y3T8D3_9BACL</name>
<protein>
    <recommendedName>
        <fullName evidence="3">FbpB family small basic protein</fullName>
    </recommendedName>
</protein>
<gene>
    <name evidence="1" type="ORF">NBRC111894_4629</name>
</gene>
<reference evidence="1 2" key="1">
    <citation type="submission" date="2017-11" db="EMBL/GenBank/DDBJ databases">
        <title>Draft Genome Sequence of Sporolactobacillus inulinus NBRC 111894 Isolated from Koso, a Japanese Sugar-Vegetable Fermented Beverage.</title>
        <authorList>
            <person name="Chiou T.Y."/>
            <person name="Oshima K."/>
            <person name="Suda W."/>
            <person name="Hattori M."/>
            <person name="Takahashi T."/>
        </authorList>
    </citation>
    <scope>NUCLEOTIDE SEQUENCE [LARGE SCALE GENOMIC DNA]</scope>
    <source>
        <strain evidence="1 2">NBRC111894</strain>
    </source>
</reference>
<dbReference type="EMBL" id="BEXB01000085">
    <property type="protein sequence ID" value="GAY79075.1"/>
    <property type="molecule type" value="Genomic_DNA"/>
</dbReference>
<proteinExistence type="predicted"/>
<evidence type="ECO:0000313" key="2">
    <source>
        <dbReference type="Proteomes" id="UP000319716"/>
    </source>
</evidence>
<dbReference type="InterPro" id="IPR025004">
    <property type="entry name" value="SenN/SenS"/>
</dbReference>
<organism evidence="1 2">
    <name type="scientific">Sporolactobacillus inulinus</name>
    <dbReference type="NCBI Taxonomy" id="2078"/>
    <lineage>
        <taxon>Bacteria</taxon>
        <taxon>Bacillati</taxon>
        <taxon>Bacillota</taxon>
        <taxon>Bacilli</taxon>
        <taxon>Bacillales</taxon>
        <taxon>Sporolactobacillaceae</taxon>
        <taxon>Sporolactobacillus</taxon>
    </lineage>
</organism>
<accession>A0A4Y3T8D3</accession>
<sequence length="48" mass="5878">MKRKVTYMQLVKKNKEEILSDRHELNRIERKLDERRAATIPVRNKSVR</sequence>
<comment type="caution">
    <text evidence="1">The sequence shown here is derived from an EMBL/GenBank/DDBJ whole genome shotgun (WGS) entry which is preliminary data.</text>
</comment>
<evidence type="ECO:0000313" key="1">
    <source>
        <dbReference type="EMBL" id="GAY79075.1"/>
    </source>
</evidence>
<dbReference type="AlphaFoldDB" id="A0A4Y3T8D3"/>
<dbReference type="Proteomes" id="UP000319716">
    <property type="component" value="Unassembled WGS sequence"/>
</dbReference>
<dbReference type="Pfam" id="PF13040">
    <property type="entry name" value="Fur_reg_FbpB"/>
    <property type="match status" value="1"/>
</dbReference>
<dbReference type="RefSeq" id="WP_084688954.1">
    <property type="nucleotide sequence ID" value="NZ_BEXB01000085.1"/>
</dbReference>